<dbReference type="AlphaFoldDB" id="X1C340"/>
<evidence type="ECO:0008006" key="2">
    <source>
        <dbReference type="Google" id="ProtNLM"/>
    </source>
</evidence>
<feature type="non-terminal residue" evidence="1">
    <location>
        <position position="1"/>
    </location>
</feature>
<proteinExistence type="predicted"/>
<name>X1C340_9ZZZZ</name>
<evidence type="ECO:0000313" key="1">
    <source>
        <dbReference type="EMBL" id="GAG78811.1"/>
    </source>
</evidence>
<dbReference type="InterPro" id="IPR025529">
    <property type="entry name" value="DUF4416"/>
</dbReference>
<reference evidence="1" key="1">
    <citation type="journal article" date="2014" name="Front. Microbiol.">
        <title>High frequency of phylogenetically diverse reductive dehalogenase-homologous genes in deep subseafloor sedimentary metagenomes.</title>
        <authorList>
            <person name="Kawai M."/>
            <person name="Futagami T."/>
            <person name="Toyoda A."/>
            <person name="Takaki Y."/>
            <person name="Nishi S."/>
            <person name="Hori S."/>
            <person name="Arai W."/>
            <person name="Tsubouchi T."/>
            <person name="Morono Y."/>
            <person name="Uchiyama I."/>
            <person name="Ito T."/>
            <person name="Fujiyama A."/>
            <person name="Inagaki F."/>
            <person name="Takami H."/>
        </authorList>
    </citation>
    <scope>NUCLEOTIDE SEQUENCE</scope>
    <source>
        <strain evidence="1">Expedition CK06-06</strain>
    </source>
</reference>
<gene>
    <name evidence="1" type="ORF">S01H4_27688</name>
</gene>
<organism evidence="1">
    <name type="scientific">marine sediment metagenome</name>
    <dbReference type="NCBI Taxonomy" id="412755"/>
    <lineage>
        <taxon>unclassified sequences</taxon>
        <taxon>metagenomes</taxon>
        <taxon>ecological metagenomes</taxon>
    </lineage>
</organism>
<comment type="caution">
    <text evidence="1">The sequence shown here is derived from an EMBL/GenBank/DDBJ whole genome shotgun (WGS) entry which is preliminary data.</text>
</comment>
<dbReference type="Pfam" id="PF14385">
    <property type="entry name" value="DUF4416"/>
    <property type="match status" value="1"/>
</dbReference>
<accession>X1C340</accession>
<dbReference type="EMBL" id="BART01013589">
    <property type="protein sequence ID" value="GAG78811.1"/>
    <property type="molecule type" value="Genomic_DNA"/>
</dbReference>
<protein>
    <recommendedName>
        <fullName evidence="2">DUF4416 domain-containing protein</fullName>
    </recommendedName>
</protein>
<sequence>IKKMGKVKAPLPVKLVVGMISGEESLFEQAEKKLTQKFGLVDFTSSPLPFNCTDYYKKKMQINLKRKFISFTDLIDPARIVEIKLFTNLLEENFFCPHSKQRRLNLDPGYITLAKLVLATSKNFQHRIYLGKGIYAEITLRYKRGKGFTCWEWTYPDYRSKEYIEIFNHLRKIYCHQVLQNHPSLT</sequence>